<dbReference type="InterPro" id="IPR022536">
    <property type="entry name" value="EspC"/>
</dbReference>
<reference evidence="1" key="1">
    <citation type="submission" date="2021-01" db="EMBL/GenBank/DDBJ databases">
        <title>Whole genome shotgun sequence of Planosporangium flavigriseum NBRC 105377.</title>
        <authorList>
            <person name="Komaki H."/>
            <person name="Tamura T."/>
        </authorList>
    </citation>
    <scope>NUCLEOTIDE SEQUENCE</scope>
    <source>
        <strain evidence="1">NBRC 105377</strain>
    </source>
</reference>
<dbReference type="GO" id="GO:0009306">
    <property type="term" value="P:protein secretion"/>
    <property type="evidence" value="ECO:0007669"/>
    <property type="project" value="InterPro"/>
</dbReference>
<sequence>MGTEGGLVQFPVAVVQQHAGTVDRVSDAVETARSAVHAVTMDAHAYGQLCQFLPALLNPVFGLAVDTLYRTVDSLQETATRLRTAATNTEYTDVSSAQRMNAAGPRIELPL</sequence>
<comment type="caution">
    <text evidence="1">The sequence shown here is derived from an EMBL/GenBank/DDBJ whole genome shotgun (WGS) entry which is preliminary data.</text>
</comment>
<evidence type="ECO:0000313" key="2">
    <source>
        <dbReference type="Proteomes" id="UP000653674"/>
    </source>
</evidence>
<accession>A0A8J3PP00</accession>
<name>A0A8J3PP00_9ACTN</name>
<keyword evidence="2" id="KW-1185">Reference proteome</keyword>
<dbReference type="AlphaFoldDB" id="A0A8J3PP00"/>
<dbReference type="Pfam" id="PF10824">
    <property type="entry name" value="T7SS_ESX_EspC"/>
    <property type="match status" value="1"/>
</dbReference>
<dbReference type="RefSeq" id="WP_239075532.1">
    <property type="nucleotide sequence ID" value="NZ_BAAAQJ010000030.1"/>
</dbReference>
<organism evidence="1 2">
    <name type="scientific">Planosporangium flavigriseum</name>
    <dbReference type="NCBI Taxonomy" id="373681"/>
    <lineage>
        <taxon>Bacteria</taxon>
        <taxon>Bacillati</taxon>
        <taxon>Actinomycetota</taxon>
        <taxon>Actinomycetes</taxon>
        <taxon>Micromonosporales</taxon>
        <taxon>Micromonosporaceae</taxon>
        <taxon>Planosporangium</taxon>
    </lineage>
</organism>
<dbReference type="EMBL" id="BONU01000019">
    <property type="protein sequence ID" value="GIG74516.1"/>
    <property type="molecule type" value="Genomic_DNA"/>
</dbReference>
<protein>
    <recommendedName>
        <fullName evidence="3">Excreted virulence factor EspC, type VII ESX diderm</fullName>
    </recommendedName>
</protein>
<evidence type="ECO:0008006" key="3">
    <source>
        <dbReference type="Google" id="ProtNLM"/>
    </source>
</evidence>
<proteinExistence type="predicted"/>
<dbReference type="Proteomes" id="UP000653674">
    <property type="component" value="Unassembled WGS sequence"/>
</dbReference>
<gene>
    <name evidence="1" type="ORF">Pfl04_29200</name>
</gene>
<evidence type="ECO:0000313" key="1">
    <source>
        <dbReference type="EMBL" id="GIG74516.1"/>
    </source>
</evidence>